<dbReference type="SUPFAM" id="SSF46894">
    <property type="entry name" value="C-terminal effector domain of the bipartite response regulators"/>
    <property type="match status" value="1"/>
</dbReference>
<organism evidence="5 6">
    <name type="scientific">Burkholderia vietnamiensis</name>
    <dbReference type="NCBI Taxonomy" id="60552"/>
    <lineage>
        <taxon>Bacteria</taxon>
        <taxon>Pseudomonadati</taxon>
        <taxon>Pseudomonadota</taxon>
        <taxon>Betaproteobacteria</taxon>
        <taxon>Burkholderiales</taxon>
        <taxon>Burkholderiaceae</taxon>
        <taxon>Burkholderia</taxon>
        <taxon>Burkholderia cepacia complex</taxon>
    </lineage>
</organism>
<proteinExistence type="predicted"/>
<dbReference type="PANTHER" id="PTHR44688">
    <property type="entry name" value="DNA-BINDING TRANSCRIPTIONAL ACTIVATOR DEVR_DOSR"/>
    <property type="match status" value="1"/>
</dbReference>
<protein>
    <submittedName>
        <fullName evidence="5">LuxR family transcriptional regulator</fullName>
    </submittedName>
</protein>
<dbReference type="InterPro" id="IPR036388">
    <property type="entry name" value="WH-like_DNA-bd_sf"/>
</dbReference>
<accession>A0AA45BBG3</accession>
<dbReference type="Gene3D" id="1.10.10.10">
    <property type="entry name" value="Winged helix-like DNA-binding domain superfamily/Winged helix DNA-binding domain"/>
    <property type="match status" value="1"/>
</dbReference>
<dbReference type="EMBL" id="PVHK01000237">
    <property type="protein sequence ID" value="PRH38516.1"/>
    <property type="molecule type" value="Genomic_DNA"/>
</dbReference>
<evidence type="ECO:0000256" key="3">
    <source>
        <dbReference type="ARBA" id="ARBA00023163"/>
    </source>
</evidence>
<name>A0AA45BBG3_BURVI</name>
<dbReference type="PRINTS" id="PR00038">
    <property type="entry name" value="HTHLUXR"/>
</dbReference>
<comment type="caution">
    <text evidence="5">The sequence shown here is derived from an EMBL/GenBank/DDBJ whole genome shotgun (WGS) entry which is preliminary data.</text>
</comment>
<evidence type="ECO:0000256" key="1">
    <source>
        <dbReference type="ARBA" id="ARBA00023015"/>
    </source>
</evidence>
<dbReference type="Proteomes" id="UP000237632">
    <property type="component" value="Unassembled WGS sequence"/>
</dbReference>
<evidence type="ECO:0000313" key="6">
    <source>
        <dbReference type="Proteomes" id="UP000237632"/>
    </source>
</evidence>
<dbReference type="GO" id="GO:0003677">
    <property type="term" value="F:DNA binding"/>
    <property type="evidence" value="ECO:0007669"/>
    <property type="project" value="UniProtKB-KW"/>
</dbReference>
<feature type="domain" description="HTH luxR-type" evidence="4">
    <location>
        <begin position="184"/>
        <end position="249"/>
    </location>
</feature>
<keyword evidence="2" id="KW-0238">DNA-binding</keyword>
<evidence type="ECO:0000259" key="4">
    <source>
        <dbReference type="PROSITE" id="PS50043"/>
    </source>
</evidence>
<keyword evidence="3" id="KW-0804">Transcription</keyword>
<keyword evidence="1" id="KW-0805">Transcription regulation</keyword>
<dbReference type="PROSITE" id="PS50043">
    <property type="entry name" value="HTH_LUXR_2"/>
    <property type="match status" value="1"/>
</dbReference>
<dbReference type="Pfam" id="PF00196">
    <property type="entry name" value="GerE"/>
    <property type="match status" value="1"/>
</dbReference>
<dbReference type="RefSeq" id="WP_024973503.1">
    <property type="nucleotide sequence ID" value="NZ_PVHK01000237.1"/>
</dbReference>
<dbReference type="SUPFAM" id="SSF75516">
    <property type="entry name" value="Pheromone-binding domain of LuxR-like quorum-sensing transcription factors"/>
    <property type="match status" value="1"/>
</dbReference>
<dbReference type="InterPro" id="IPR016032">
    <property type="entry name" value="Sig_transdc_resp-reg_C-effctor"/>
</dbReference>
<reference evidence="5 6" key="1">
    <citation type="submission" date="2018-03" db="EMBL/GenBank/DDBJ databases">
        <authorList>
            <person name="Nguyen K."/>
            <person name="Fouts D."/>
            <person name="Sutton G."/>
        </authorList>
    </citation>
    <scope>NUCLEOTIDE SEQUENCE [LARGE SCALE GENOMIC DNA]</scope>
    <source>
        <strain evidence="5 6">AU3578</strain>
    </source>
</reference>
<dbReference type="CDD" id="cd06170">
    <property type="entry name" value="LuxR_C_like"/>
    <property type="match status" value="1"/>
</dbReference>
<evidence type="ECO:0000313" key="5">
    <source>
        <dbReference type="EMBL" id="PRH38516.1"/>
    </source>
</evidence>
<dbReference type="InterPro" id="IPR005143">
    <property type="entry name" value="TF_LuxR_autoind-bd_dom"/>
</dbReference>
<dbReference type="Gene3D" id="3.30.450.80">
    <property type="entry name" value="Transcription factor LuxR-like, autoinducer-binding domain"/>
    <property type="match status" value="1"/>
</dbReference>
<dbReference type="InterPro" id="IPR000792">
    <property type="entry name" value="Tscrpt_reg_LuxR_C"/>
</dbReference>
<dbReference type="Pfam" id="PF03472">
    <property type="entry name" value="Autoind_bind"/>
    <property type="match status" value="1"/>
</dbReference>
<gene>
    <name evidence="5" type="ORF">C6T65_31460</name>
</gene>
<evidence type="ECO:0000256" key="2">
    <source>
        <dbReference type="ARBA" id="ARBA00023125"/>
    </source>
</evidence>
<sequence length="253" mass="27870">MVSPLYTFESLLTAGSHAEIAAFMERHAGNLGYGRFFYSPLLVAGDARHFFKDDHNVVAAEMLYTKNIFSTYPASWIRRYQEAGHVAADPVVKLITTSNLPIHWDADDLQAARSPVFDEAREHGLATGITIPINGFDHTRALFSVTSDQAPERSQRHTDAISGLAVLTALHLHEAVRRLDASMSNAPMPSLTSREKECLQWAAAGKTSWEIAHILSVSERTVIFHIGNATKKLGATNRRQAVARAISLRLIAP</sequence>
<dbReference type="PANTHER" id="PTHR44688:SF16">
    <property type="entry name" value="DNA-BINDING TRANSCRIPTIONAL ACTIVATOR DEVR_DOSR"/>
    <property type="match status" value="1"/>
</dbReference>
<dbReference type="PROSITE" id="PS00622">
    <property type="entry name" value="HTH_LUXR_1"/>
    <property type="match status" value="1"/>
</dbReference>
<dbReference type="SMART" id="SM00421">
    <property type="entry name" value="HTH_LUXR"/>
    <property type="match status" value="1"/>
</dbReference>
<dbReference type="GO" id="GO:0006355">
    <property type="term" value="P:regulation of DNA-templated transcription"/>
    <property type="evidence" value="ECO:0007669"/>
    <property type="project" value="InterPro"/>
</dbReference>
<dbReference type="InterPro" id="IPR036693">
    <property type="entry name" value="TF_LuxR_autoind-bd_dom_sf"/>
</dbReference>
<dbReference type="AlphaFoldDB" id="A0AA45BBG3"/>